<protein>
    <submittedName>
        <fullName evidence="2">NAD-dependent epimerase/dehydratase family protein</fullName>
    </submittedName>
</protein>
<gene>
    <name evidence="2" type="ORF">E8A74_39545</name>
</gene>
<reference evidence="2 3" key="1">
    <citation type="submission" date="2019-04" db="EMBL/GenBank/DDBJ databases">
        <authorList>
            <person name="Li Y."/>
            <person name="Wang J."/>
        </authorList>
    </citation>
    <scope>NUCLEOTIDE SEQUENCE [LARGE SCALE GENOMIC DNA]</scope>
    <source>
        <strain evidence="2 3">DSM 14668</strain>
    </source>
</reference>
<organism evidence="2 3">
    <name type="scientific">Polyangium fumosum</name>
    <dbReference type="NCBI Taxonomy" id="889272"/>
    <lineage>
        <taxon>Bacteria</taxon>
        <taxon>Pseudomonadati</taxon>
        <taxon>Myxococcota</taxon>
        <taxon>Polyangia</taxon>
        <taxon>Polyangiales</taxon>
        <taxon>Polyangiaceae</taxon>
        <taxon>Polyangium</taxon>
    </lineage>
</organism>
<accession>A0A4U1IXU9</accession>
<dbReference type="OrthoDB" id="9804595at2"/>
<dbReference type="EMBL" id="SSMQ01000062">
    <property type="protein sequence ID" value="TKC98892.1"/>
    <property type="molecule type" value="Genomic_DNA"/>
</dbReference>
<feature type="domain" description="NAD-dependent epimerase/dehydratase" evidence="1">
    <location>
        <begin position="10"/>
        <end position="225"/>
    </location>
</feature>
<dbReference type="RefSeq" id="WP_136934300.1">
    <property type="nucleotide sequence ID" value="NZ_SSMQ01000062.1"/>
</dbReference>
<dbReference type="Gene3D" id="3.40.50.720">
    <property type="entry name" value="NAD(P)-binding Rossmann-like Domain"/>
    <property type="match status" value="1"/>
</dbReference>
<dbReference type="PANTHER" id="PTHR48079:SF6">
    <property type="entry name" value="NAD(P)-BINDING DOMAIN-CONTAINING PROTEIN-RELATED"/>
    <property type="match status" value="1"/>
</dbReference>
<dbReference type="PANTHER" id="PTHR48079">
    <property type="entry name" value="PROTEIN YEEZ"/>
    <property type="match status" value="1"/>
</dbReference>
<dbReference type="InterPro" id="IPR051783">
    <property type="entry name" value="NAD(P)-dependent_oxidoreduct"/>
</dbReference>
<proteinExistence type="predicted"/>
<dbReference type="InterPro" id="IPR001509">
    <property type="entry name" value="Epimerase_deHydtase"/>
</dbReference>
<keyword evidence="3" id="KW-1185">Reference proteome</keyword>
<evidence type="ECO:0000313" key="3">
    <source>
        <dbReference type="Proteomes" id="UP000309215"/>
    </source>
</evidence>
<evidence type="ECO:0000259" key="1">
    <source>
        <dbReference type="Pfam" id="PF01370"/>
    </source>
</evidence>
<evidence type="ECO:0000313" key="2">
    <source>
        <dbReference type="EMBL" id="TKC98892.1"/>
    </source>
</evidence>
<dbReference type="AlphaFoldDB" id="A0A4U1IXU9"/>
<name>A0A4U1IXU9_9BACT</name>
<dbReference type="Pfam" id="PF01370">
    <property type="entry name" value="Epimerase"/>
    <property type="match status" value="1"/>
</dbReference>
<dbReference type="GO" id="GO:0004029">
    <property type="term" value="F:aldehyde dehydrogenase (NAD+) activity"/>
    <property type="evidence" value="ECO:0007669"/>
    <property type="project" value="TreeGrafter"/>
</dbReference>
<dbReference type="GO" id="GO:0005737">
    <property type="term" value="C:cytoplasm"/>
    <property type="evidence" value="ECO:0007669"/>
    <property type="project" value="TreeGrafter"/>
</dbReference>
<dbReference type="SUPFAM" id="SSF51735">
    <property type="entry name" value="NAD(P)-binding Rossmann-fold domains"/>
    <property type="match status" value="1"/>
</dbReference>
<dbReference type="InterPro" id="IPR036291">
    <property type="entry name" value="NAD(P)-bd_dom_sf"/>
</dbReference>
<sequence length="333" mass="35255">MLSSGARARALVLGATGHIGQAMVRELLAHGYHVTAATRRKSPANLAGLDVDLAVGDADAPGQIDAWARGHDVLVDAAAPYPVNRFAPQSSAERDPLRYAVTRTRVVLDAAFRSGARLVYIGSFTTLPRKEGGLAALETSFRRQSHPYFAVKAHMEGMVLDAARHGLPAVLANPTAFLGPWDDKPAELALVPQLLAGAVPATVRRVVNIVDVRDAAAAIRGALEAEAFGAPLPITGHDVPTDVLAARICELAGVRPPLLRASARLSATGAFWMEAALSLGGRPSPLPSLALLLVLDAYGMGAPRTTLRFGEGVRPLDETLRDAIAWYRSQRRA</sequence>
<comment type="caution">
    <text evidence="2">The sequence shown here is derived from an EMBL/GenBank/DDBJ whole genome shotgun (WGS) entry which is preliminary data.</text>
</comment>
<dbReference type="Proteomes" id="UP000309215">
    <property type="component" value="Unassembled WGS sequence"/>
</dbReference>